<accession>A0A2J8LR36</accession>
<dbReference type="EMBL" id="NBAG03000280">
    <property type="protein sequence ID" value="PNI49737.1"/>
    <property type="molecule type" value="Genomic_DNA"/>
</dbReference>
<dbReference type="AlphaFoldDB" id="A0A2J8LR36"/>
<protein>
    <submittedName>
        <fullName evidence="2">CNTN1 isoform 11</fullName>
    </submittedName>
</protein>
<evidence type="ECO:0000313" key="2">
    <source>
        <dbReference type="EMBL" id="PNI49737.1"/>
    </source>
</evidence>
<reference evidence="2 3" key="1">
    <citation type="submission" date="2017-12" db="EMBL/GenBank/DDBJ databases">
        <title>High-resolution comparative analysis of great ape genomes.</title>
        <authorList>
            <person name="Pollen A."/>
            <person name="Hastie A."/>
            <person name="Hormozdiari F."/>
            <person name="Dougherty M."/>
            <person name="Liu R."/>
            <person name="Chaisson M."/>
            <person name="Hoppe E."/>
            <person name="Hill C."/>
            <person name="Pang A."/>
            <person name="Hillier L."/>
            <person name="Baker C."/>
            <person name="Armstrong J."/>
            <person name="Shendure J."/>
            <person name="Paten B."/>
            <person name="Wilson R."/>
            <person name="Chao H."/>
            <person name="Schneider V."/>
            <person name="Ventura M."/>
            <person name="Kronenberg Z."/>
            <person name="Murali S."/>
            <person name="Gordon D."/>
            <person name="Cantsilieris S."/>
            <person name="Munson K."/>
            <person name="Nelson B."/>
            <person name="Raja A."/>
            <person name="Underwood J."/>
            <person name="Diekhans M."/>
            <person name="Fiddes I."/>
            <person name="Haussler D."/>
            <person name="Eichler E."/>
        </authorList>
    </citation>
    <scope>NUCLEOTIDE SEQUENCE [LARGE SCALE GENOMIC DNA]</scope>
    <source>
        <strain evidence="2">Yerkes chimp pedigree #C0471</strain>
    </source>
</reference>
<comment type="caution">
    <text evidence="2">The sequence shown here is derived from an EMBL/GenBank/DDBJ whole genome shotgun (WGS) entry which is preliminary data.</text>
</comment>
<feature type="chain" id="PRO_5014458737" evidence="1">
    <location>
        <begin position="21"/>
        <end position="63"/>
    </location>
</feature>
<feature type="signal peptide" evidence="1">
    <location>
        <begin position="1"/>
        <end position="20"/>
    </location>
</feature>
<evidence type="ECO:0000313" key="3">
    <source>
        <dbReference type="Proteomes" id="UP000236370"/>
    </source>
</evidence>
<evidence type="ECO:0000256" key="1">
    <source>
        <dbReference type="SAM" id="SignalP"/>
    </source>
</evidence>
<sequence length="63" mass="7290">MKMWLLVSHLVIISITTCLAEFTWYRRYGHGVSEEDKGFGPIFEEQPINTIYPEESLEGKVSL</sequence>
<gene>
    <name evidence="2" type="ORF">CK820_G0027067</name>
</gene>
<organism evidence="2 3">
    <name type="scientific">Pan troglodytes</name>
    <name type="common">Chimpanzee</name>
    <dbReference type="NCBI Taxonomy" id="9598"/>
    <lineage>
        <taxon>Eukaryota</taxon>
        <taxon>Metazoa</taxon>
        <taxon>Chordata</taxon>
        <taxon>Craniata</taxon>
        <taxon>Vertebrata</taxon>
        <taxon>Euteleostomi</taxon>
        <taxon>Mammalia</taxon>
        <taxon>Eutheria</taxon>
        <taxon>Euarchontoglires</taxon>
        <taxon>Primates</taxon>
        <taxon>Haplorrhini</taxon>
        <taxon>Catarrhini</taxon>
        <taxon>Hominidae</taxon>
        <taxon>Pan</taxon>
    </lineage>
</organism>
<keyword evidence="1" id="KW-0732">Signal</keyword>
<proteinExistence type="predicted"/>
<dbReference type="Proteomes" id="UP000236370">
    <property type="component" value="Unassembled WGS sequence"/>
</dbReference>
<feature type="non-terminal residue" evidence="2">
    <location>
        <position position="63"/>
    </location>
</feature>
<name>A0A2J8LR36_PANTR</name>